<feature type="signal peptide" evidence="9">
    <location>
        <begin position="1"/>
        <end position="25"/>
    </location>
</feature>
<dbReference type="PANTHER" id="PTHR44170">
    <property type="entry name" value="PROTEIN SIDEKICK"/>
    <property type="match status" value="1"/>
</dbReference>
<feature type="domain" description="Ig-like" evidence="10">
    <location>
        <begin position="42"/>
        <end position="138"/>
    </location>
</feature>
<feature type="domain" description="Ig-like" evidence="10">
    <location>
        <begin position="238"/>
        <end position="321"/>
    </location>
</feature>
<feature type="domain" description="Ig-like" evidence="10">
    <location>
        <begin position="430"/>
        <end position="515"/>
    </location>
</feature>
<evidence type="ECO:0000313" key="12">
    <source>
        <dbReference type="Proteomes" id="UP000887565"/>
    </source>
</evidence>
<dbReference type="SUPFAM" id="SSF48726">
    <property type="entry name" value="Immunoglobulin"/>
    <property type="match status" value="5"/>
</dbReference>
<keyword evidence="12" id="KW-1185">Reference proteome</keyword>
<keyword evidence="5" id="KW-1133">Transmembrane helix</keyword>
<dbReference type="Pfam" id="PF00041">
    <property type="entry name" value="fn3"/>
    <property type="match status" value="3"/>
</dbReference>
<dbReference type="InterPro" id="IPR036179">
    <property type="entry name" value="Ig-like_dom_sf"/>
</dbReference>
<dbReference type="FunFam" id="2.60.40.10:FF:000028">
    <property type="entry name" value="Neuronal cell adhesion molecule"/>
    <property type="match status" value="1"/>
</dbReference>
<evidence type="ECO:0000313" key="13">
    <source>
        <dbReference type="WBParaSite" id="nRc.2.0.1.t02915-RA"/>
    </source>
</evidence>
<evidence type="ECO:0000256" key="4">
    <source>
        <dbReference type="ARBA" id="ARBA00022737"/>
    </source>
</evidence>
<feature type="domain" description="Ig-like" evidence="10">
    <location>
        <begin position="326"/>
        <end position="420"/>
    </location>
</feature>
<evidence type="ECO:0000256" key="8">
    <source>
        <dbReference type="ARBA" id="ARBA00023319"/>
    </source>
</evidence>
<evidence type="ECO:0000256" key="3">
    <source>
        <dbReference type="ARBA" id="ARBA00022729"/>
    </source>
</evidence>
<dbReference type="InterPro" id="IPR003598">
    <property type="entry name" value="Ig_sub2"/>
</dbReference>
<dbReference type="OMA" id="VANTRQC"/>
<dbReference type="FunFam" id="2.60.40.10:FF:000008">
    <property type="entry name" value="roundabout homolog 2 isoform X2"/>
    <property type="match status" value="2"/>
</dbReference>
<evidence type="ECO:0000256" key="9">
    <source>
        <dbReference type="SAM" id="SignalP"/>
    </source>
</evidence>
<dbReference type="FunFam" id="2.60.40.10:FF:000189">
    <property type="entry name" value="Neogenin isoform 3"/>
    <property type="match status" value="1"/>
</dbReference>
<reference evidence="13" key="1">
    <citation type="submission" date="2022-11" db="UniProtKB">
        <authorList>
            <consortium name="WormBaseParasite"/>
        </authorList>
    </citation>
    <scope>IDENTIFICATION</scope>
</reference>
<dbReference type="Pfam" id="PF07679">
    <property type="entry name" value="I-set"/>
    <property type="match status" value="4"/>
</dbReference>
<dbReference type="FunFam" id="2.60.40.10:FF:000032">
    <property type="entry name" value="palladin isoform X1"/>
    <property type="match status" value="1"/>
</dbReference>
<dbReference type="PANTHER" id="PTHR44170:SF52">
    <property type="entry name" value="PROTEIN SAX-3"/>
    <property type="match status" value="1"/>
</dbReference>
<dbReference type="SMART" id="SM00060">
    <property type="entry name" value="FN3"/>
    <property type="match status" value="3"/>
</dbReference>
<protein>
    <submittedName>
        <fullName evidence="13">Roundabout</fullName>
    </submittedName>
</protein>
<dbReference type="SMART" id="SM00406">
    <property type="entry name" value="IGv"/>
    <property type="match status" value="4"/>
</dbReference>
<dbReference type="PROSITE" id="PS50835">
    <property type="entry name" value="IG_LIKE"/>
    <property type="match status" value="5"/>
</dbReference>
<dbReference type="Proteomes" id="UP000887565">
    <property type="component" value="Unplaced"/>
</dbReference>
<evidence type="ECO:0000256" key="2">
    <source>
        <dbReference type="ARBA" id="ARBA00022692"/>
    </source>
</evidence>
<feature type="domain" description="Fibronectin type-III" evidence="11">
    <location>
        <begin position="661"/>
        <end position="756"/>
    </location>
</feature>
<dbReference type="PROSITE" id="PS50853">
    <property type="entry name" value="FN3"/>
    <property type="match status" value="3"/>
</dbReference>
<name>A0A915HN40_ROMCU</name>
<evidence type="ECO:0000259" key="11">
    <source>
        <dbReference type="PROSITE" id="PS50853"/>
    </source>
</evidence>
<dbReference type="GO" id="GO:0007411">
    <property type="term" value="P:axon guidance"/>
    <property type="evidence" value="ECO:0007669"/>
    <property type="project" value="TreeGrafter"/>
</dbReference>
<dbReference type="SUPFAM" id="SSF49265">
    <property type="entry name" value="Fibronectin type III"/>
    <property type="match status" value="2"/>
</dbReference>
<evidence type="ECO:0000256" key="1">
    <source>
        <dbReference type="ARBA" id="ARBA00004167"/>
    </source>
</evidence>
<sequence length="850" mass="93922">MSTTLTKVVSFSFWILMLLWSTTFGDESLESNSGNDGSSSVPEIVEHPLDTVVPKGEPVTLNCKARGNPSPQIIWYKDGELLSTAAEESSSHRVLLPSGSLFFLRVHHGKNPKPDSGVYWCVARNAHGSAQSRNATLKIATLRDDFRTRPRSVQAILGQQATMECSPPKGYPEPTVSWKKDNRDLRLNQDSRRTIHSNGDLIIMDVQTSDAGFYSCVATNLVGTRETEAAKLTIYEKPKFDREPQDTTVEVGGDVDFGCRISGDPPPVVTWRKKDGRMPPVRAQVTGSDLRIDRIIPSDEGEYICTGRNPAGSVEASARLTVHSPPSFTVKPTDQVTEEGSQVTLKCEAIGNPTPAKFWSKDGQQDLMFPGHWSSNNRLEVTIEGNLKINNVQISDEGQYVCSALNAAGSNSAKASLKVTGGTLLQHPPPIIIKRPANQTLPVASLAILPCSASGRQTPTITWFKNESNLPTETRYSVSTSGALHIHDLKREDTGIYTCRALNDDGEDRWIAKLVVEDHSKPGVMFHRMPEPSTFPSPPGRPQSLNATDTEITLEWTAPEKPGASSIFTYRLYYFTPTIGARWTPVADVVRNLRHTVRGLTPTSAYIFVVRAENQHGISDPSPLSVVVRTKSVVVRTKSVASVGVAAYDLAEARDHLTSSSVVKLREVKTINSSAVKLTWKVIRTDIPMQGYYVRWQGQHQEDGSYNWMNVTTKDVRSVIIGSLRPFTNYKFFVRPYYKTVEGLPSNILDATTDEAAPVNPPSDVQVRMMNRTTLRISWRPPSVDGINGILKGYQILIFGNETRFNRNVTTSERAASVTLFHLVPEMTYHVKVAAYTSAGVGKFYDKERS</sequence>
<feature type="chain" id="PRO_5037617400" evidence="9">
    <location>
        <begin position="26"/>
        <end position="850"/>
    </location>
</feature>
<organism evidence="12 13">
    <name type="scientific">Romanomermis culicivorax</name>
    <name type="common">Nematode worm</name>
    <dbReference type="NCBI Taxonomy" id="13658"/>
    <lineage>
        <taxon>Eukaryota</taxon>
        <taxon>Metazoa</taxon>
        <taxon>Ecdysozoa</taxon>
        <taxon>Nematoda</taxon>
        <taxon>Enoplea</taxon>
        <taxon>Dorylaimia</taxon>
        <taxon>Mermithida</taxon>
        <taxon>Mermithoidea</taxon>
        <taxon>Mermithidae</taxon>
        <taxon>Romanomermis</taxon>
    </lineage>
</organism>
<dbReference type="AlphaFoldDB" id="A0A915HN40"/>
<dbReference type="GO" id="GO:0030424">
    <property type="term" value="C:axon"/>
    <property type="evidence" value="ECO:0007669"/>
    <property type="project" value="TreeGrafter"/>
</dbReference>
<feature type="domain" description="Ig-like" evidence="10">
    <location>
        <begin position="144"/>
        <end position="233"/>
    </location>
</feature>
<dbReference type="InterPro" id="IPR013106">
    <property type="entry name" value="Ig_V-set"/>
</dbReference>
<dbReference type="InterPro" id="IPR013783">
    <property type="entry name" value="Ig-like_fold"/>
</dbReference>
<keyword evidence="2" id="KW-0812">Transmembrane</keyword>
<dbReference type="Pfam" id="PF13927">
    <property type="entry name" value="Ig_3"/>
    <property type="match status" value="1"/>
</dbReference>
<dbReference type="InterPro" id="IPR003961">
    <property type="entry name" value="FN3_dom"/>
</dbReference>
<keyword evidence="6" id="KW-0472">Membrane</keyword>
<evidence type="ECO:0000256" key="5">
    <source>
        <dbReference type="ARBA" id="ARBA00022989"/>
    </source>
</evidence>
<dbReference type="Gene3D" id="2.60.40.10">
    <property type="entry name" value="Immunoglobulins"/>
    <property type="match status" value="8"/>
</dbReference>
<accession>A0A915HN40</accession>
<dbReference type="GO" id="GO:0098609">
    <property type="term" value="P:cell-cell adhesion"/>
    <property type="evidence" value="ECO:0007669"/>
    <property type="project" value="TreeGrafter"/>
</dbReference>
<proteinExistence type="predicted"/>
<evidence type="ECO:0000256" key="7">
    <source>
        <dbReference type="ARBA" id="ARBA00023157"/>
    </source>
</evidence>
<keyword evidence="8" id="KW-0393">Immunoglobulin domain</keyword>
<dbReference type="WBParaSite" id="nRc.2.0.1.t02915-RA">
    <property type="protein sequence ID" value="nRc.2.0.1.t02915-RA"/>
    <property type="gene ID" value="nRc.2.0.1.g02915"/>
</dbReference>
<dbReference type="GO" id="GO:0005886">
    <property type="term" value="C:plasma membrane"/>
    <property type="evidence" value="ECO:0007669"/>
    <property type="project" value="TreeGrafter"/>
</dbReference>
<dbReference type="InterPro" id="IPR013098">
    <property type="entry name" value="Ig_I-set"/>
</dbReference>
<keyword evidence="7" id="KW-1015">Disulfide bond</keyword>
<dbReference type="SMART" id="SM00409">
    <property type="entry name" value="IG"/>
    <property type="match status" value="5"/>
</dbReference>
<dbReference type="InterPro" id="IPR036116">
    <property type="entry name" value="FN3_sf"/>
</dbReference>
<feature type="domain" description="Fibronectin type-III" evidence="11">
    <location>
        <begin position="761"/>
        <end position="850"/>
    </location>
</feature>
<keyword evidence="3 9" id="KW-0732">Signal</keyword>
<dbReference type="InterPro" id="IPR007110">
    <property type="entry name" value="Ig-like_dom"/>
</dbReference>
<evidence type="ECO:0000256" key="6">
    <source>
        <dbReference type="ARBA" id="ARBA00023136"/>
    </source>
</evidence>
<dbReference type="CDD" id="cd00063">
    <property type="entry name" value="FN3"/>
    <property type="match status" value="3"/>
</dbReference>
<evidence type="ECO:0000259" key="10">
    <source>
        <dbReference type="PROSITE" id="PS50835"/>
    </source>
</evidence>
<dbReference type="SMART" id="SM00408">
    <property type="entry name" value="IGc2"/>
    <property type="match status" value="5"/>
</dbReference>
<dbReference type="InterPro" id="IPR003599">
    <property type="entry name" value="Ig_sub"/>
</dbReference>
<comment type="subcellular location">
    <subcellularLocation>
        <location evidence="1">Membrane</location>
        <topology evidence="1">Single-pass membrane protein</topology>
    </subcellularLocation>
</comment>
<feature type="domain" description="Fibronectin type-III" evidence="11">
    <location>
        <begin position="538"/>
        <end position="633"/>
    </location>
</feature>
<dbReference type="FunFam" id="2.60.40.10:FF:000026">
    <property type="entry name" value="roundabout homolog 2 isoform X1"/>
    <property type="match status" value="1"/>
</dbReference>
<keyword evidence="4" id="KW-0677">Repeat</keyword>